<evidence type="ECO:0000313" key="2">
    <source>
        <dbReference type="EMBL" id="RAI91461.1"/>
    </source>
</evidence>
<dbReference type="PROSITE" id="PS51257">
    <property type="entry name" value="PROKAR_LIPOPROTEIN"/>
    <property type="match status" value="1"/>
</dbReference>
<dbReference type="AlphaFoldDB" id="A0A327PJB3"/>
<reference evidence="2 3" key="1">
    <citation type="submission" date="2018-06" db="EMBL/GenBank/DDBJ databases">
        <title>Genomic Encyclopedia of Archaeal and Bacterial Type Strains, Phase II (KMG-II): from individual species to whole genera.</title>
        <authorList>
            <person name="Goeker M."/>
        </authorList>
    </citation>
    <scope>NUCLEOTIDE SEQUENCE [LARGE SCALE GENOMIC DNA]</scope>
    <source>
        <strain evidence="2 3">DSM 23446</strain>
    </source>
</reference>
<dbReference type="Pfam" id="PF17170">
    <property type="entry name" value="DUF5128"/>
    <property type="match status" value="1"/>
</dbReference>
<dbReference type="EMBL" id="QLLK01000004">
    <property type="protein sequence ID" value="RAI91461.1"/>
    <property type="molecule type" value="Genomic_DNA"/>
</dbReference>
<sequence length="405" mass="47174">MKKLRLFLFCLLSGFFVACSSSDKNNSEESIDGLEIIKVDLSETREGKLSEFFEPEIEYIWLKDDVEDGLLGRELSQIFFHEDRIYVMDIFGCKCIQIFDRSGKYLNKLRSYGEGPGQYLDFDGALVRNEEIMLVGVFPRKLMWFDLKGGFLREQKVSERFGAAVYSDREKRYYLFNRASEAGQFFIESVNESFEDTVKAVPFDPELYYGSYSNRNSLKSFNEHIYFGQPFQDTIYIANEGEFIPKLVFDFGKYGQSQEEMIKNEENLDPLQELEFINNRAKLYLSTIWYVTDSQLYLSASHEKKSYKIFYTRDDRKTHIIEGELVNDLNESPHRNIFYHQLSEGKVGYTIPGKTLFKSLQQKKADLGQEGFEEYVRGKGKNFAQTAFAAKDSENPVLIVYTVKK</sequence>
<dbReference type="OrthoDB" id="818842at2"/>
<dbReference type="RefSeq" id="WP_111611047.1">
    <property type="nucleotide sequence ID" value="NZ_QLLK01000004.1"/>
</dbReference>
<name>A0A327PJB3_9BACT</name>
<feature type="signal peptide" evidence="1">
    <location>
        <begin position="1"/>
        <end position="18"/>
    </location>
</feature>
<feature type="chain" id="PRO_5016452913" evidence="1">
    <location>
        <begin position="19"/>
        <end position="405"/>
    </location>
</feature>
<proteinExistence type="predicted"/>
<dbReference type="Gene3D" id="2.120.10.30">
    <property type="entry name" value="TolB, C-terminal domain"/>
    <property type="match status" value="1"/>
</dbReference>
<dbReference type="Proteomes" id="UP000249610">
    <property type="component" value="Unassembled WGS sequence"/>
</dbReference>
<accession>A0A327PJB3</accession>
<keyword evidence="1" id="KW-0732">Signal</keyword>
<keyword evidence="3" id="KW-1185">Reference proteome</keyword>
<dbReference type="InterPro" id="IPR011042">
    <property type="entry name" value="6-blade_b-propeller_TolB-like"/>
</dbReference>
<gene>
    <name evidence="2" type="ORF">LV83_01648</name>
</gene>
<evidence type="ECO:0000313" key="3">
    <source>
        <dbReference type="Proteomes" id="UP000249610"/>
    </source>
</evidence>
<comment type="caution">
    <text evidence="2">The sequence shown here is derived from an EMBL/GenBank/DDBJ whole genome shotgun (WGS) entry which is preliminary data.</text>
</comment>
<evidence type="ECO:0000256" key="1">
    <source>
        <dbReference type="SAM" id="SignalP"/>
    </source>
</evidence>
<organism evidence="2 3">
    <name type="scientific">Algoriphagus yeomjeoni</name>
    <dbReference type="NCBI Taxonomy" id="291403"/>
    <lineage>
        <taxon>Bacteria</taxon>
        <taxon>Pseudomonadati</taxon>
        <taxon>Bacteroidota</taxon>
        <taxon>Cytophagia</taxon>
        <taxon>Cytophagales</taxon>
        <taxon>Cyclobacteriaceae</taxon>
        <taxon>Algoriphagus</taxon>
    </lineage>
</organism>
<protein>
    <submittedName>
        <fullName evidence="2">6-bladed beta-propeller protein</fullName>
    </submittedName>
</protein>